<dbReference type="GO" id="GO:0015995">
    <property type="term" value="P:chlorophyll biosynthetic process"/>
    <property type="evidence" value="ECO:0007669"/>
    <property type="project" value="UniProtKB-UniPathway"/>
</dbReference>
<comment type="activity regulation">
    <text evidence="9">Redox regulation; active in reducing conditions, inactive in oxidizing conditions.</text>
</comment>
<dbReference type="Gene3D" id="3.40.50.300">
    <property type="entry name" value="P-loop containing nucleotide triphosphate hydrolases"/>
    <property type="match status" value="1"/>
</dbReference>
<evidence type="ECO:0000256" key="9">
    <source>
        <dbReference type="RuleBase" id="RU362087"/>
    </source>
</evidence>
<dbReference type="OrthoDB" id="299997at2759"/>
<evidence type="ECO:0000256" key="10">
    <source>
        <dbReference type="SAM" id="MobiDB-lite"/>
    </source>
</evidence>
<dbReference type="PANTHER" id="PTHR43473:SF2">
    <property type="entry name" value="MAGNESIUM-CHELATASE SUBUNIT CHLD, CHLOROPLASTIC"/>
    <property type="match status" value="1"/>
</dbReference>
<sequence>MKVSEAESVGFDADVSTRLARSYPLAAVVGQDSIKQALLLGAVDTGLGGIAIAGRRGTAKSIMARGLHALLPPIEVVEASWCNADPEDPRAWEAGLAEKYAGGPVKTKLRSAPFVQIPLGVTEDRLVGTVDIEASMKEGRTVFQPGLLAEAHRGILYVDEINLLDDGIANLLLSILSDGVNVVEREGISISHPCRPLLIATYNPEEGALREHLLDRIAITLSADVPVTSDDRVKAIDAAIRFQDKPQDTIDETSELTDALRTSVILAREYLKEVVIAPEQVTYLVEEARRGGVQGHRAELYAVKVAMACAALEGRERVNKDDLRQAVQLVIIPRATILDRPPEDEQPPPPPPPPRRRRRRRQVGWDNMEEEDQEEKEDEKEEEEKENEDQDEPEIPQEFMFEAEGVIMDPSVLMFAQQQQRAQGRSGRAKTLIFSDDRGRYIKPMLPKGDKVKRLAVDATLRAAAPYQKIRRKQAIDEGKQLRKVYVDKPDMRSKKLARKAGALVIFVVDASGSMALNRMSAAKGACMRLLAESYTSRDQVCLIPFYGDKAEVLLPPSKSIAMARRRLDSLPCGGGSPLAHGLSTAVRVGMQASQAGEVGRVQMVLITDGRANVSLAKSNEDPEALKPDAPRPTADSLKDEVRDMAKKAAAAGINVLVIDTENKFVSTGFAEEIAKAAQGKYYYLPNASDAAIAAAASSAMAAAKAM</sequence>
<dbReference type="GO" id="GO:0005524">
    <property type="term" value="F:ATP binding"/>
    <property type="evidence" value="ECO:0007669"/>
    <property type="project" value="UniProtKB-UniRule"/>
</dbReference>
<dbReference type="InterPro" id="IPR011776">
    <property type="entry name" value="Mg_chelatase_ATPase-dsu"/>
</dbReference>
<keyword evidence="4 9" id="KW-0436">Ligase</keyword>
<keyword evidence="9" id="KW-0934">Plastid</keyword>
<feature type="domain" description="VWFA" evidence="11">
    <location>
        <begin position="504"/>
        <end position="701"/>
    </location>
</feature>
<evidence type="ECO:0000256" key="4">
    <source>
        <dbReference type="ARBA" id="ARBA00022598"/>
    </source>
</evidence>
<evidence type="ECO:0000256" key="8">
    <source>
        <dbReference type="ARBA" id="ARBA00048693"/>
    </source>
</evidence>
<keyword evidence="5 9" id="KW-0547">Nucleotide-binding</keyword>
<comment type="similarity">
    <text evidence="2 9">Belongs to the Mg-chelatase subunits D/I family.</text>
</comment>
<dbReference type="InterPro" id="IPR002035">
    <property type="entry name" value="VWF_A"/>
</dbReference>
<evidence type="ECO:0000313" key="13">
    <source>
        <dbReference type="Proteomes" id="UP000075714"/>
    </source>
</evidence>
<dbReference type="SUPFAM" id="SSF53300">
    <property type="entry name" value="vWA-like"/>
    <property type="match status" value="1"/>
</dbReference>
<name>A0A150G8P2_GONPE</name>
<gene>
    <name evidence="12" type="ORF">GPECTOR_46g250</name>
</gene>
<comment type="pathway">
    <text evidence="1 9">Porphyrin-containing compound metabolism; chlorophyll biosynthesis.</text>
</comment>
<comment type="caution">
    <text evidence="12">The sequence shown here is derived from an EMBL/GenBank/DDBJ whole genome shotgun (WGS) entry which is preliminary data.</text>
</comment>
<comment type="subunit">
    <text evidence="9">The magnesium chelatase complex is a heterotrimer consisting of subunits CHLI, CHLD, AND CHLH.</text>
</comment>
<dbReference type="Pfam" id="PF13519">
    <property type="entry name" value="VWA_2"/>
    <property type="match status" value="1"/>
</dbReference>
<dbReference type="InterPro" id="IPR027417">
    <property type="entry name" value="P-loop_NTPase"/>
</dbReference>
<proteinExistence type="inferred from homology"/>
<dbReference type="InterPro" id="IPR003593">
    <property type="entry name" value="AAA+_ATPase"/>
</dbReference>
<evidence type="ECO:0000256" key="6">
    <source>
        <dbReference type="ARBA" id="ARBA00022840"/>
    </source>
</evidence>
<evidence type="ECO:0000259" key="11">
    <source>
        <dbReference type="PROSITE" id="PS50234"/>
    </source>
</evidence>
<dbReference type="STRING" id="33097.A0A150G8P2"/>
<dbReference type="PROSITE" id="PS50234">
    <property type="entry name" value="VWFA"/>
    <property type="match status" value="1"/>
</dbReference>
<dbReference type="EC" id="6.6.1.1" evidence="9"/>
<comment type="subcellular location">
    <subcellularLocation>
        <location evidence="9">Plastid</location>
        <location evidence="9">Chloroplast</location>
    </subcellularLocation>
</comment>
<evidence type="ECO:0000256" key="3">
    <source>
        <dbReference type="ARBA" id="ARBA00022531"/>
    </source>
</evidence>
<evidence type="ECO:0000256" key="2">
    <source>
        <dbReference type="ARBA" id="ARBA00005799"/>
    </source>
</evidence>
<dbReference type="SUPFAM" id="SSF52540">
    <property type="entry name" value="P-loop containing nucleoside triphosphate hydrolases"/>
    <property type="match status" value="1"/>
</dbReference>
<keyword evidence="9" id="KW-0150">Chloroplast</keyword>
<keyword evidence="3 9" id="KW-0602">Photosynthesis</keyword>
<dbReference type="PANTHER" id="PTHR43473">
    <property type="entry name" value="MAGNESIUM-CHELATASE SUBUNIT CHLD, CHLOROPLASTIC"/>
    <property type="match status" value="1"/>
</dbReference>
<dbReference type="Gene3D" id="1.10.8.80">
    <property type="entry name" value="Magnesium chelatase subunit I, C-Terminal domain"/>
    <property type="match status" value="1"/>
</dbReference>
<dbReference type="Gene3D" id="3.40.50.410">
    <property type="entry name" value="von Willebrand factor, type A domain"/>
    <property type="match status" value="1"/>
</dbReference>
<evidence type="ECO:0000256" key="7">
    <source>
        <dbReference type="ARBA" id="ARBA00023171"/>
    </source>
</evidence>
<dbReference type="GO" id="GO:0009507">
    <property type="term" value="C:chloroplast"/>
    <property type="evidence" value="ECO:0007669"/>
    <property type="project" value="UniProtKB-SubCell"/>
</dbReference>
<dbReference type="SMART" id="SM00327">
    <property type="entry name" value="VWA"/>
    <property type="match status" value="1"/>
</dbReference>
<dbReference type="GO" id="GO:0015979">
    <property type="term" value="P:photosynthesis"/>
    <property type="evidence" value="ECO:0007669"/>
    <property type="project" value="UniProtKB-UniRule"/>
</dbReference>
<protein>
    <recommendedName>
        <fullName evidence="9">Mg-protoporphyrin IX chelatase</fullName>
        <ecNumber evidence="9">6.6.1.1</ecNumber>
    </recommendedName>
</protein>
<dbReference type="CDD" id="cd01451">
    <property type="entry name" value="vWA_Magnesium_chelatase"/>
    <property type="match status" value="1"/>
</dbReference>
<dbReference type="InterPro" id="IPR041628">
    <property type="entry name" value="ChlI/MoxR_AAA_lid"/>
</dbReference>
<feature type="region of interest" description="Disordered" evidence="10">
    <location>
        <begin position="335"/>
        <end position="395"/>
    </location>
</feature>
<dbReference type="InterPro" id="IPR036465">
    <property type="entry name" value="vWFA_dom_sf"/>
</dbReference>
<dbReference type="InterPro" id="IPR000523">
    <property type="entry name" value="Mg_chelatse_chII-like_cat_dom"/>
</dbReference>
<dbReference type="SMART" id="SM00382">
    <property type="entry name" value="AAA"/>
    <property type="match status" value="1"/>
</dbReference>
<keyword evidence="7 9" id="KW-0149">Chlorophyll biosynthesis</keyword>
<comment type="catalytic activity">
    <reaction evidence="8 9">
        <text>protoporphyrin IX + Mg(2+) + ATP + H2O = Mg-protoporphyrin IX + ADP + phosphate + 3 H(+)</text>
        <dbReference type="Rhea" id="RHEA:13961"/>
        <dbReference type="ChEBI" id="CHEBI:15377"/>
        <dbReference type="ChEBI" id="CHEBI:15378"/>
        <dbReference type="ChEBI" id="CHEBI:18420"/>
        <dbReference type="ChEBI" id="CHEBI:30616"/>
        <dbReference type="ChEBI" id="CHEBI:43474"/>
        <dbReference type="ChEBI" id="CHEBI:57306"/>
        <dbReference type="ChEBI" id="CHEBI:60492"/>
        <dbReference type="ChEBI" id="CHEBI:456216"/>
        <dbReference type="EC" id="6.6.1.1"/>
    </reaction>
</comment>
<feature type="compositionally biased region" description="Acidic residues" evidence="10">
    <location>
        <begin position="367"/>
        <end position="395"/>
    </location>
</feature>
<evidence type="ECO:0000256" key="1">
    <source>
        <dbReference type="ARBA" id="ARBA00005173"/>
    </source>
</evidence>
<dbReference type="Pfam" id="PF01078">
    <property type="entry name" value="Mg_chelatase"/>
    <property type="match status" value="1"/>
</dbReference>
<dbReference type="GO" id="GO:0016851">
    <property type="term" value="F:magnesium chelatase activity"/>
    <property type="evidence" value="ECO:0007669"/>
    <property type="project" value="UniProtKB-UniRule"/>
</dbReference>
<dbReference type="UniPathway" id="UPA00668"/>
<evidence type="ECO:0000256" key="5">
    <source>
        <dbReference type="ARBA" id="ARBA00022741"/>
    </source>
</evidence>
<keyword evidence="13" id="KW-1185">Reference proteome</keyword>
<dbReference type="EMBL" id="LSYV01000047">
    <property type="protein sequence ID" value="KXZ46181.1"/>
    <property type="molecule type" value="Genomic_DNA"/>
</dbReference>
<dbReference type="Pfam" id="PF17863">
    <property type="entry name" value="AAA_lid_2"/>
    <property type="match status" value="1"/>
</dbReference>
<keyword evidence="6 9" id="KW-0067">ATP-binding</keyword>
<dbReference type="Proteomes" id="UP000075714">
    <property type="component" value="Unassembled WGS sequence"/>
</dbReference>
<dbReference type="AlphaFoldDB" id="A0A150G8P2"/>
<dbReference type="InterPro" id="IPR041702">
    <property type="entry name" value="BchD/ChlD_VWA"/>
</dbReference>
<evidence type="ECO:0000313" key="12">
    <source>
        <dbReference type="EMBL" id="KXZ46181.1"/>
    </source>
</evidence>
<accession>A0A150G8P2</accession>
<reference evidence="13" key="1">
    <citation type="journal article" date="2016" name="Nat. Commun.">
        <title>The Gonium pectorale genome demonstrates co-option of cell cycle regulation during the evolution of multicellularity.</title>
        <authorList>
            <person name="Hanschen E.R."/>
            <person name="Marriage T.N."/>
            <person name="Ferris P.J."/>
            <person name="Hamaji T."/>
            <person name="Toyoda A."/>
            <person name="Fujiyama A."/>
            <person name="Neme R."/>
            <person name="Noguchi H."/>
            <person name="Minakuchi Y."/>
            <person name="Suzuki M."/>
            <person name="Kawai-Toyooka H."/>
            <person name="Smith D.R."/>
            <person name="Sparks H."/>
            <person name="Anderson J."/>
            <person name="Bakaric R."/>
            <person name="Luria V."/>
            <person name="Karger A."/>
            <person name="Kirschner M.W."/>
            <person name="Durand P.M."/>
            <person name="Michod R.E."/>
            <person name="Nozaki H."/>
            <person name="Olson B.J."/>
        </authorList>
    </citation>
    <scope>NUCLEOTIDE SEQUENCE [LARGE SCALE GENOMIC DNA]</scope>
    <source>
        <strain evidence="13">NIES-2863</strain>
    </source>
</reference>
<comment type="function">
    <text evidence="9">Involved in chlorophyll biosynthesis. Catalyzes the insertion of magnesium ion into protoporphyrin IX to yield Mg-protoporphyrin IX.</text>
</comment>
<dbReference type="NCBIfam" id="TIGR02031">
    <property type="entry name" value="BchD-ChlD"/>
    <property type="match status" value="1"/>
</dbReference>
<organism evidence="12 13">
    <name type="scientific">Gonium pectorale</name>
    <name type="common">Green alga</name>
    <dbReference type="NCBI Taxonomy" id="33097"/>
    <lineage>
        <taxon>Eukaryota</taxon>
        <taxon>Viridiplantae</taxon>
        <taxon>Chlorophyta</taxon>
        <taxon>core chlorophytes</taxon>
        <taxon>Chlorophyceae</taxon>
        <taxon>CS clade</taxon>
        <taxon>Chlamydomonadales</taxon>
        <taxon>Volvocaceae</taxon>
        <taxon>Gonium</taxon>
    </lineage>
</organism>